<accession>A0A830FIG8</accession>
<feature type="transmembrane region" description="Helical" evidence="2">
    <location>
        <begin position="149"/>
        <end position="172"/>
    </location>
</feature>
<sequence length="687" mass="71538">MTRDVGWFTGRCRQARKAVFGDRYGYALWLGLLVTFGLYWRVGIFVTDTYTTANALVAVSNGHLHITETPYTLTLGAQPGLHEAGGRLYGRNYGQILLAVPLVWALQALSVFITPRLLLLGLWSGTALVFVAHVSVLGQRHTDTAKRTVLWVGSGLVAVLFLVGALTATALPDTALPIAAFQISTMLAAATTGVVLYRLVGIWHDRSVALSAGVAIGIASSVGFWASLPKRHVLVGLLLLTTVYLFARSRIAYADSRDRLALGFRAGAYVAAGLVTWTHAFEGFFLVVTLALVDLITARRNSLVHLAIIGLALFLGSLPMLVTNFLISGNPVKPPRLLSAVGGANVEFTPDTGGDAGTGGGSGAGGSEGTGTDGGTGGSGGVGTDGGTGGGSDGSDAGGTSSGDSAGPGGDTRTPIVTPILGLFKQVLGPAAPAMAFTSDAVSGGLDVLTTPDRMSQIFLRSGSAPRINYGYNSYEAIELTMLEAVPLFGAVAALPVVLLRSANQRLQQWDVRPSQYSPRTQTDLLVTALAAVFTLVYLSRLPLHAQLTVRYLLPTVPLIMYGVVRFPAVHEPISDARRWLVGGYAVSVVGGLLLGLGVVTGLDLALGEAVQLHALLNLGGAAVCGGTVLGRTLAPSRVPSRAVAVGLSLPAGLTTAYLFLSGLVYFQYGPFALDFIRVLTPHLPAV</sequence>
<feature type="transmembrane region" description="Helical" evidence="2">
    <location>
        <begin position="613"/>
        <end position="631"/>
    </location>
</feature>
<reference evidence="3" key="1">
    <citation type="journal article" date="2014" name="Int. J. Syst. Evol. Microbiol.">
        <title>Complete genome sequence of Corynebacterium casei LMG S-19264T (=DSM 44701T), isolated from a smear-ripened cheese.</title>
        <authorList>
            <consortium name="US DOE Joint Genome Institute (JGI-PGF)"/>
            <person name="Walter F."/>
            <person name="Albersmeier A."/>
            <person name="Kalinowski J."/>
            <person name="Ruckert C."/>
        </authorList>
    </citation>
    <scope>NUCLEOTIDE SEQUENCE</scope>
    <source>
        <strain evidence="3">JCM 15759</strain>
    </source>
</reference>
<organism evidence="3 5">
    <name type="scientific">Haloarcula argentinensis</name>
    <dbReference type="NCBI Taxonomy" id="43776"/>
    <lineage>
        <taxon>Archaea</taxon>
        <taxon>Methanobacteriati</taxon>
        <taxon>Methanobacteriota</taxon>
        <taxon>Stenosarchaea group</taxon>
        <taxon>Halobacteria</taxon>
        <taxon>Halobacteriales</taxon>
        <taxon>Haloarculaceae</taxon>
        <taxon>Haloarcula</taxon>
    </lineage>
</organism>
<proteinExistence type="predicted"/>
<keyword evidence="2" id="KW-1133">Transmembrane helix</keyword>
<feature type="transmembrane region" description="Helical" evidence="2">
    <location>
        <begin position="207"/>
        <end position="226"/>
    </location>
</feature>
<protein>
    <submittedName>
        <fullName evidence="3">Uncharacterized protein</fullName>
    </submittedName>
</protein>
<reference evidence="4 6" key="3">
    <citation type="submission" date="2022-06" db="EMBL/GenBank/DDBJ databases">
        <title>Haloarcula sp. a new haloarchaeum isolate from saline soil.</title>
        <authorList>
            <person name="Strakova D."/>
            <person name="Galisteo C."/>
            <person name="Sanchez-Porro C."/>
            <person name="Ventosa A."/>
        </authorList>
    </citation>
    <scope>NUCLEOTIDE SEQUENCE [LARGE SCALE GENOMIC DNA]</scope>
    <source>
        <strain evidence="4 6">JCM 15760</strain>
    </source>
</reference>
<dbReference type="AlphaFoldDB" id="A0A830FIG8"/>
<feature type="transmembrane region" description="Helical" evidence="2">
    <location>
        <begin position="304"/>
        <end position="327"/>
    </location>
</feature>
<dbReference type="EMBL" id="BMON01000002">
    <property type="protein sequence ID" value="GGM41021.1"/>
    <property type="molecule type" value="Genomic_DNA"/>
</dbReference>
<keyword evidence="2" id="KW-0472">Membrane</keyword>
<dbReference type="RefSeq" id="WP_005537375.1">
    <property type="nucleotide sequence ID" value="NZ_BAABDY010000004.1"/>
</dbReference>
<keyword evidence="2" id="KW-0812">Transmembrane</keyword>
<feature type="transmembrane region" description="Helical" evidence="2">
    <location>
        <begin position="24"/>
        <end position="42"/>
    </location>
</feature>
<name>A0A830FIG8_HALAR</name>
<keyword evidence="6" id="KW-1185">Reference proteome</keyword>
<evidence type="ECO:0000313" key="4">
    <source>
        <dbReference type="EMBL" id="MDS0254533.1"/>
    </source>
</evidence>
<feature type="region of interest" description="Disordered" evidence="1">
    <location>
        <begin position="349"/>
        <end position="414"/>
    </location>
</feature>
<evidence type="ECO:0000313" key="3">
    <source>
        <dbReference type="EMBL" id="GGM41021.1"/>
    </source>
</evidence>
<dbReference type="Proteomes" id="UP000656367">
    <property type="component" value="Unassembled WGS sequence"/>
</dbReference>
<feature type="transmembrane region" description="Helical" evidence="2">
    <location>
        <begin position="120"/>
        <end position="137"/>
    </location>
</feature>
<feature type="transmembrane region" description="Helical" evidence="2">
    <location>
        <begin position="232"/>
        <end position="247"/>
    </location>
</feature>
<evidence type="ECO:0000313" key="5">
    <source>
        <dbReference type="Proteomes" id="UP000656367"/>
    </source>
</evidence>
<feature type="transmembrane region" description="Helical" evidence="2">
    <location>
        <begin position="643"/>
        <end position="667"/>
    </location>
</feature>
<feature type="transmembrane region" description="Helical" evidence="2">
    <location>
        <begin position="552"/>
        <end position="569"/>
    </location>
</feature>
<evidence type="ECO:0000313" key="6">
    <source>
        <dbReference type="Proteomes" id="UP001248536"/>
    </source>
</evidence>
<feature type="transmembrane region" description="Helical" evidence="2">
    <location>
        <begin position="178"/>
        <end position="200"/>
    </location>
</feature>
<dbReference type="Proteomes" id="UP001248536">
    <property type="component" value="Unassembled WGS sequence"/>
</dbReference>
<feature type="transmembrane region" description="Helical" evidence="2">
    <location>
        <begin position="523"/>
        <end position="540"/>
    </location>
</feature>
<feature type="transmembrane region" description="Helical" evidence="2">
    <location>
        <begin position="96"/>
        <end position="114"/>
    </location>
</feature>
<feature type="transmembrane region" description="Helical" evidence="2">
    <location>
        <begin position="581"/>
        <end position="601"/>
    </location>
</feature>
<dbReference type="EMBL" id="JAMQCP010000002">
    <property type="protein sequence ID" value="MDS0254533.1"/>
    <property type="molecule type" value="Genomic_DNA"/>
</dbReference>
<evidence type="ECO:0000256" key="1">
    <source>
        <dbReference type="SAM" id="MobiDB-lite"/>
    </source>
</evidence>
<gene>
    <name evidence="3" type="ORF">GCM10009006_22740</name>
    <name evidence="4" type="ORF">NC662_12495</name>
</gene>
<reference evidence="3" key="2">
    <citation type="submission" date="2020-09" db="EMBL/GenBank/DDBJ databases">
        <authorList>
            <person name="Sun Q."/>
            <person name="Ohkuma M."/>
        </authorList>
    </citation>
    <scope>NUCLEOTIDE SEQUENCE</scope>
    <source>
        <strain evidence="3">JCM 15759</strain>
    </source>
</reference>
<feature type="transmembrane region" description="Helical" evidence="2">
    <location>
        <begin position="268"/>
        <end position="292"/>
    </location>
</feature>
<evidence type="ECO:0000256" key="2">
    <source>
        <dbReference type="SAM" id="Phobius"/>
    </source>
</evidence>
<comment type="caution">
    <text evidence="3">The sequence shown here is derived from an EMBL/GenBank/DDBJ whole genome shotgun (WGS) entry which is preliminary data.</text>
</comment>
<feature type="compositionally biased region" description="Gly residues" evidence="1">
    <location>
        <begin position="354"/>
        <end position="410"/>
    </location>
</feature>
<dbReference type="OrthoDB" id="242535at2157"/>